<feature type="transmembrane region" description="Helical" evidence="7">
    <location>
        <begin position="210"/>
        <end position="230"/>
    </location>
</feature>
<keyword evidence="9" id="KW-1185">Reference proteome</keyword>
<evidence type="ECO:0000256" key="5">
    <source>
        <dbReference type="ARBA" id="ARBA00023136"/>
    </source>
</evidence>
<dbReference type="GO" id="GO:0016020">
    <property type="term" value="C:membrane"/>
    <property type="evidence" value="ECO:0007669"/>
    <property type="project" value="UniProtKB-SubCell"/>
</dbReference>
<dbReference type="Gene3D" id="1.20.1250.20">
    <property type="entry name" value="MFS general substrate transporter like domains"/>
    <property type="match status" value="1"/>
</dbReference>
<dbReference type="FunFam" id="1.20.1250.20:FF:000106">
    <property type="entry name" value="MFS transporter, putative"/>
    <property type="match status" value="1"/>
</dbReference>
<name>A0A4Z1PJC4_9PEZI</name>
<feature type="transmembrane region" description="Helical" evidence="7">
    <location>
        <begin position="386"/>
        <end position="404"/>
    </location>
</feature>
<feature type="transmembrane region" description="Helical" evidence="7">
    <location>
        <begin position="416"/>
        <end position="436"/>
    </location>
</feature>
<evidence type="ECO:0000256" key="4">
    <source>
        <dbReference type="ARBA" id="ARBA00022989"/>
    </source>
</evidence>
<dbReference type="FunFam" id="1.20.1250.20:FF:000247">
    <property type="entry name" value="MFS general substrate transporter"/>
    <property type="match status" value="1"/>
</dbReference>
<proteinExistence type="predicted"/>
<keyword evidence="5 7" id="KW-0472">Membrane</keyword>
<organism evidence="8 9">
    <name type="scientific">Venturia nashicola</name>
    <dbReference type="NCBI Taxonomy" id="86259"/>
    <lineage>
        <taxon>Eukaryota</taxon>
        <taxon>Fungi</taxon>
        <taxon>Dikarya</taxon>
        <taxon>Ascomycota</taxon>
        <taxon>Pezizomycotina</taxon>
        <taxon>Dothideomycetes</taxon>
        <taxon>Pleosporomycetidae</taxon>
        <taxon>Venturiales</taxon>
        <taxon>Venturiaceae</taxon>
        <taxon>Venturia</taxon>
    </lineage>
</organism>
<feature type="region of interest" description="Disordered" evidence="6">
    <location>
        <begin position="1"/>
        <end position="24"/>
    </location>
</feature>
<feature type="compositionally biased region" description="Polar residues" evidence="6">
    <location>
        <begin position="1"/>
        <end position="14"/>
    </location>
</feature>
<dbReference type="SUPFAM" id="SSF103473">
    <property type="entry name" value="MFS general substrate transporter"/>
    <property type="match status" value="1"/>
</dbReference>
<reference evidence="8 9" key="1">
    <citation type="submission" date="2019-04" db="EMBL/GenBank/DDBJ databases">
        <title>High contiguity whole genome sequence and gene annotation resource for two Venturia nashicola isolates.</title>
        <authorList>
            <person name="Prokchorchik M."/>
            <person name="Won K."/>
            <person name="Lee Y."/>
            <person name="Choi E.D."/>
            <person name="Segonzac C."/>
            <person name="Sohn K.H."/>
        </authorList>
    </citation>
    <scope>NUCLEOTIDE SEQUENCE [LARGE SCALE GENOMIC DNA]</scope>
    <source>
        <strain evidence="8 9">PRI2</strain>
    </source>
</reference>
<keyword evidence="2" id="KW-0813">Transport</keyword>
<dbReference type="OrthoDB" id="1935484at2759"/>
<feature type="transmembrane region" description="Helical" evidence="7">
    <location>
        <begin position="275"/>
        <end position="294"/>
    </location>
</feature>
<feature type="transmembrane region" description="Helical" evidence="7">
    <location>
        <begin position="509"/>
        <end position="530"/>
    </location>
</feature>
<keyword evidence="4 7" id="KW-1133">Transmembrane helix</keyword>
<dbReference type="PANTHER" id="PTHR43791:SF29">
    <property type="entry name" value="MAJOR FACILITATOR SUPERFAMILY (MFS) PROFILE DOMAIN-CONTAINING PROTEIN"/>
    <property type="match status" value="1"/>
</dbReference>
<dbReference type="InterPro" id="IPR011701">
    <property type="entry name" value="MFS"/>
</dbReference>
<dbReference type="EMBL" id="SNSC02000003">
    <property type="protein sequence ID" value="TID25726.1"/>
    <property type="molecule type" value="Genomic_DNA"/>
</dbReference>
<comment type="subcellular location">
    <subcellularLocation>
        <location evidence="1">Membrane</location>
        <topology evidence="1">Multi-pass membrane protein</topology>
    </subcellularLocation>
</comment>
<keyword evidence="3 7" id="KW-0812">Transmembrane</keyword>
<evidence type="ECO:0000256" key="7">
    <source>
        <dbReference type="SAM" id="Phobius"/>
    </source>
</evidence>
<feature type="transmembrane region" description="Helical" evidence="7">
    <location>
        <begin position="354"/>
        <end position="374"/>
    </location>
</feature>
<gene>
    <name evidence="8" type="ORF">E6O75_ATG03589</name>
</gene>
<accession>A0A4Z1PJC4</accession>
<evidence type="ECO:0000256" key="6">
    <source>
        <dbReference type="SAM" id="MobiDB-lite"/>
    </source>
</evidence>
<evidence type="ECO:0000313" key="8">
    <source>
        <dbReference type="EMBL" id="TID25726.1"/>
    </source>
</evidence>
<sequence length="568" mass="64308">MSSGNPSSQGAESDSQSEKNEVGVHVQSPRVILDNAELVTARGNIVTKDGVVVSTKDSDHSLSTNVFQDPEIRAYYVGVYEKAQYECRHVFDADLTWTKEEERKLVRRLDWRVCTWACIMFFSLQVDRGNINQAVSGTFLKDLKINTNDFNLGNTVFLTSFLLAELPSQLISKKLGPDRWIPTQMVLWSIVAMAQAAIKTRGQFLATRALLGILEGGFIPDLVLWLSYFYTSRELPTRLSFFWTALSVTSIVTSLAAFGIFHLEGHRGLAGWRWLFLLEGLATLLLGLASFFLMPASAVQTKAWFRPDGWFNDRELAIVVNRVLRDDPSKGDMHNRQAITPRRLWNAVKDYDLWPIYALGLICFIPQTPPSVYLTQILRSLGFSTASPNSTVFHIITLIGITWVSEKLNERALVGMSQSIWTFPCVVALAFWPGLIKEKWATYILVTTLLSYPYCHAINVAWASKNSNNVGSRSISSALYNMCVQLGGIISANIYRNEDKPLYHHGNRVLIGINGLSIFLFLFAKAYYVFKNRIRDKKWNSMTAEEKMLYTQNTTDQASRRLDFRFAH</sequence>
<evidence type="ECO:0000313" key="9">
    <source>
        <dbReference type="Proteomes" id="UP000298493"/>
    </source>
</evidence>
<comment type="caution">
    <text evidence="8">The sequence shown here is derived from an EMBL/GenBank/DDBJ whole genome shotgun (WGS) entry which is preliminary data.</text>
</comment>
<dbReference type="InterPro" id="IPR036259">
    <property type="entry name" value="MFS_trans_sf"/>
</dbReference>
<evidence type="ECO:0000256" key="3">
    <source>
        <dbReference type="ARBA" id="ARBA00022692"/>
    </source>
</evidence>
<evidence type="ECO:0000256" key="1">
    <source>
        <dbReference type="ARBA" id="ARBA00004141"/>
    </source>
</evidence>
<dbReference type="GO" id="GO:0022857">
    <property type="term" value="F:transmembrane transporter activity"/>
    <property type="evidence" value="ECO:0007669"/>
    <property type="project" value="InterPro"/>
</dbReference>
<dbReference type="Proteomes" id="UP000298493">
    <property type="component" value="Unassembled WGS sequence"/>
</dbReference>
<feature type="transmembrane region" description="Helical" evidence="7">
    <location>
        <begin position="443"/>
        <end position="463"/>
    </location>
</feature>
<evidence type="ECO:0000256" key="2">
    <source>
        <dbReference type="ARBA" id="ARBA00022448"/>
    </source>
</evidence>
<dbReference type="AlphaFoldDB" id="A0A4Z1PJC4"/>
<dbReference type="Pfam" id="PF07690">
    <property type="entry name" value="MFS_1"/>
    <property type="match status" value="1"/>
</dbReference>
<dbReference type="PANTHER" id="PTHR43791">
    <property type="entry name" value="PERMEASE-RELATED"/>
    <property type="match status" value="1"/>
</dbReference>
<protein>
    <submittedName>
        <fullName evidence="8">MFS general substrate transporter</fullName>
    </submittedName>
</protein>
<feature type="transmembrane region" description="Helical" evidence="7">
    <location>
        <begin position="242"/>
        <end position="263"/>
    </location>
</feature>